<accession>G5JRR3</accession>
<dbReference type="RefSeq" id="WP_004227306.1">
    <property type="nucleotide sequence ID" value="NZ_AEUV02000002.1"/>
</dbReference>
<dbReference type="EMBL" id="AEUV02000002">
    <property type="protein sequence ID" value="EHI74305.1"/>
    <property type="molecule type" value="Genomic_DNA"/>
</dbReference>
<dbReference type="AlphaFoldDB" id="G5JRR3"/>
<evidence type="ECO:0000313" key="2">
    <source>
        <dbReference type="Proteomes" id="UP000004322"/>
    </source>
</evidence>
<comment type="caution">
    <text evidence="1">The sequence shown here is derived from an EMBL/GenBank/DDBJ whole genome shotgun (WGS) entry which is preliminary data.</text>
</comment>
<organism evidence="1 2">
    <name type="scientific">Streptococcus criceti HS-6</name>
    <dbReference type="NCBI Taxonomy" id="873449"/>
    <lineage>
        <taxon>Bacteria</taxon>
        <taxon>Bacillati</taxon>
        <taxon>Bacillota</taxon>
        <taxon>Bacilli</taxon>
        <taxon>Lactobacillales</taxon>
        <taxon>Streptococcaceae</taxon>
        <taxon>Streptococcus</taxon>
    </lineage>
</organism>
<protein>
    <submittedName>
        <fullName evidence="1">Uncharacterized protein</fullName>
    </submittedName>
</protein>
<evidence type="ECO:0000313" key="1">
    <source>
        <dbReference type="EMBL" id="EHI74305.1"/>
    </source>
</evidence>
<proteinExistence type="predicted"/>
<sequence length="60" mass="6736">MGKNPKIEILGYTPISEQLKSSGGPLEVGNQMNDDYHIHLVFSALTCWQKEKQPAVIHWG</sequence>
<gene>
    <name evidence="1" type="ORF">STRCR_0771</name>
</gene>
<reference evidence="1" key="1">
    <citation type="submission" date="2011-07" db="EMBL/GenBank/DDBJ databases">
        <authorList>
            <person name="Stanhope M.J."/>
            <person name="Durkin A.S."/>
            <person name="Hostetler J."/>
            <person name="Kim M."/>
            <person name="Radune D."/>
            <person name="Singh I."/>
            <person name="Town C.D."/>
        </authorList>
    </citation>
    <scope>NUCLEOTIDE SEQUENCE [LARGE SCALE GENOMIC DNA]</scope>
    <source>
        <strain evidence="1">HS-6</strain>
    </source>
</reference>
<keyword evidence="2" id="KW-1185">Reference proteome</keyword>
<name>G5JRR3_STRCG</name>
<dbReference type="Proteomes" id="UP000004322">
    <property type="component" value="Unassembled WGS sequence"/>
</dbReference>